<dbReference type="InterPro" id="IPR036396">
    <property type="entry name" value="Cyt_P450_sf"/>
</dbReference>
<comment type="similarity">
    <text evidence="1">Belongs to the cytochrome P450 family.</text>
</comment>
<evidence type="ECO:0000256" key="5">
    <source>
        <dbReference type="SAM" id="Phobius"/>
    </source>
</evidence>
<accession>A0ABP1AA68</accession>
<evidence type="ECO:0008006" key="8">
    <source>
        <dbReference type="Google" id="ProtNLM"/>
    </source>
</evidence>
<dbReference type="CDD" id="cd20618">
    <property type="entry name" value="CYP71_clan"/>
    <property type="match status" value="1"/>
</dbReference>
<dbReference type="PRINTS" id="PR00385">
    <property type="entry name" value="P450"/>
</dbReference>
<feature type="transmembrane region" description="Helical" evidence="5">
    <location>
        <begin position="20"/>
        <end position="43"/>
    </location>
</feature>
<keyword evidence="5" id="KW-1133">Transmembrane helix</keyword>
<name>A0ABP1AA68_9BRYO</name>
<keyword evidence="7" id="KW-1185">Reference proteome</keyword>
<protein>
    <recommendedName>
        <fullName evidence="8">Cytochrome P450</fullName>
    </recommendedName>
</protein>
<dbReference type="PANTHER" id="PTHR47944:SF16">
    <property type="entry name" value="CYTOCHROME P450 FAMILY 1 SUBFAMILY A POLYPEPTIDE 1"/>
    <property type="match status" value="1"/>
</dbReference>
<evidence type="ECO:0000256" key="1">
    <source>
        <dbReference type="ARBA" id="ARBA00010617"/>
    </source>
</evidence>
<evidence type="ECO:0000313" key="6">
    <source>
        <dbReference type="EMBL" id="CAK9859395.1"/>
    </source>
</evidence>
<keyword evidence="2" id="KW-0479">Metal-binding</keyword>
<dbReference type="InterPro" id="IPR001128">
    <property type="entry name" value="Cyt_P450"/>
</dbReference>
<evidence type="ECO:0000256" key="2">
    <source>
        <dbReference type="ARBA" id="ARBA00022723"/>
    </source>
</evidence>
<sequence length="534" mass="61132">MDYLSIQASMSTTHNNCSFAWIVAPLVGIVGFLICLWILKLITSEKRKRKKKKKKKKKHVASKLPPGPKGLPIIGNLHQLGGPNLHKKLWEMAKKYGPIMYLRMGSFPLVVVSSAEAAHEFLKVQDKVWSSRPPSIATRLISYNYKGIVSTPYGPHWRHMRKICRLELFSIKRIESFRESRTKEFSQMVRSIMADSDQGKVVELDVKLGHLAANLVTHMLLGERFFESEQNVLKFKETIFKVFSLSTMLLGDFFPWLEWVSTVTGYKAHIMKVKAEGETPLQEFLELKKIQLNSTFVRQQKTANLSENENCNDVVPIQDFERTEKQDFNEAHAQLGMNKFENFLDVLMAQHSSEDCNKRLSDESIKAMIRQLLSAGTDTSSITVEWGIAELVRHPTVATKLREELDSVVGKDRVVNETDIINLPYLQAVTNEVFRLHPPTPLLIPHQSIEATVVAPQGFELPKSTRMFVNVYAIQRDPMVWERPLEFDPESFDLSLPQAQDPKNLDITERFAINIWLTTPLHVIAKPRLPKNLY</sequence>
<evidence type="ECO:0000256" key="3">
    <source>
        <dbReference type="ARBA" id="ARBA00023002"/>
    </source>
</evidence>
<dbReference type="SUPFAM" id="SSF48264">
    <property type="entry name" value="Cytochrome P450"/>
    <property type="match status" value="1"/>
</dbReference>
<gene>
    <name evidence="6" type="ORF">CSSPJE1EN2_LOCUS2390</name>
</gene>
<reference evidence="6" key="1">
    <citation type="submission" date="2024-03" db="EMBL/GenBank/DDBJ databases">
        <authorList>
            <consortium name="ELIXIR-Norway"/>
            <consortium name="Elixir Norway"/>
        </authorList>
    </citation>
    <scope>NUCLEOTIDE SEQUENCE</scope>
</reference>
<proteinExistence type="inferred from homology"/>
<keyword evidence="5" id="KW-0812">Transmembrane</keyword>
<dbReference type="InterPro" id="IPR002401">
    <property type="entry name" value="Cyt_P450_E_grp-I"/>
</dbReference>
<evidence type="ECO:0000256" key="4">
    <source>
        <dbReference type="ARBA" id="ARBA00023004"/>
    </source>
</evidence>
<dbReference type="EMBL" id="OZ023711">
    <property type="protein sequence ID" value="CAK9859395.1"/>
    <property type="molecule type" value="Genomic_DNA"/>
</dbReference>
<dbReference type="Pfam" id="PF00067">
    <property type="entry name" value="p450"/>
    <property type="match status" value="1"/>
</dbReference>
<dbReference type="PANTHER" id="PTHR47944">
    <property type="entry name" value="CYTOCHROME P450 98A9"/>
    <property type="match status" value="1"/>
</dbReference>
<dbReference type="PRINTS" id="PR00463">
    <property type="entry name" value="EP450I"/>
</dbReference>
<keyword evidence="3" id="KW-0560">Oxidoreductase</keyword>
<keyword evidence="5" id="KW-0472">Membrane</keyword>
<evidence type="ECO:0000313" key="7">
    <source>
        <dbReference type="Proteomes" id="UP001497522"/>
    </source>
</evidence>
<keyword evidence="4" id="KW-0408">Iron</keyword>
<organism evidence="6 7">
    <name type="scientific">Sphagnum jensenii</name>
    <dbReference type="NCBI Taxonomy" id="128206"/>
    <lineage>
        <taxon>Eukaryota</taxon>
        <taxon>Viridiplantae</taxon>
        <taxon>Streptophyta</taxon>
        <taxon>Embryophyta</taxon>
        <taxon>Bryophyta</taxon>
        <taxon>Sphagnophytina</taxon>
        <taxon>Sphagnopsida</taxon>
        <taxon>Sphagnales</taxon>
        <taxon>Sphagnaceae</taxon>
        <taxon>Sphagnum</taxon>
    </lineage>
</organism>
<dbReference type="Gene3D" id="1.10.630.10">
    <property type="entry name" value="Cytochrome P450"/>
    <property type="match status" value="1"/>
</dbReference>
<dbReference type="Proteomes" id="UP001497522">
    <property type="component" value="Chromosome 10"/>
</dbReference>